<gene>
    <name evidence="2" type="primary">Dnah3</name>
    <name evidence="2" type="ORF">TNIN_498821</name>
</gene>
<sequence length="107" mass="12231">MEAICIMRGIKPERKPDPTGSGKMIEDFWGPSQKMLGDMKFLDALKSYDKDNIPEPVIQKIRQKFSNNPDFDPAVIKKISVACEGLCRWVRAMDVYNRVNKVVAQKD</sequence>
<dbReference type="InterPro" id="IPR026983">
    <property type="entry name" value="DHC"/>
</dbReference>
<dbReference type="GO" id="GO:0030286">
    <property type="term" value="C:dynein complex"/>
    <property type="evidence" value="ECO:0007669"/>
    <property type="project" value="InterPro"/>
</dbReference>
<feature type="domain" description="Dynein heavy chain coiled coil stalk" evidence="1">
    <location>
        <begin position="29"/>
        <end position="98"/>
    </location>
</feature>
<evidence type="ECO:0000313" key="3">
    <source>
        <dbReference type="Proteomes" id="UP000886998"/>
    </source>
</evidence>
<dbReference type="AlphaFoldDB" id="A0A8X6XUR5"/>
<dbReference type="OrthoDB" id="447173at2759"/>
<dbReference type="GO" id="GO:0051959">
    <property type="term" value="F:dynein light intermediate chain binding"/>
    <property type="evidence" value="ECO:0007669"/>
    <property type="project" value="InterPro"/>
</dbReference>
<name>A0A8X6XUR5_9ARAC</name>
<dbReference type="PANTHER" id="PTHR45703:SF1">
    <property type="entry name" value="DYNEINS HEAVY CHAIN"/>
    <property type="match status" value="1"/>
</dbReference>
<dbReference type="Gene3D" id="1.20.920.60">
    <property type="match status" value="1"/>
</dbReference>
<organism evidence="2 3">
    <name type="scientific">Trichonephila inaurata madagascariensis</name>
    <dbReference type="NCBI Taxonomy" id="2747483"/>
    <lineage>
        <taxon>Eukaryota</taxon>
        <taxon>Metazoa</taxon>
        <taxon>Ecdysozoa</taxon>
        <taxon>Arthropoda</taxon>
        <taxon>Chelicerata</taxon>
        <taxon>Arachnida</taxon>
        <taxon>Araneae</taxon>
        <taxon>Araneomorphae</taxon>
        <taxon>Entelegynae</taxon>
        <taxon>Araneoidea</taxon>
        <taxon>Nephilidae</taxon>
        <taxon>Trichonephila</taxon>
        <taxon>Trichonephila inaurata</taxon>
    </lineage>
</organism>
<evidence type="ECO:0000313" key="2">
    <source>
        <dbReference type="EMBL" id="GFY60335.1"/>
    </source>
</evidence>
<keyword evidence="3" id="KW-1185">Reference proteome</keyword>
<dbReference type="InterPro" id="IPR024743">
    <property type="entry name" value="Dynein_HC_stalk"/>
</dbReference>
<dbReference type="Proteomes" id="UP000886998">
    <property type="component" value="Unassembled WGS sequence"/>
</dbReference>
<dbReference type="GO" id="GO:0045505">
    <property type="term" value="F:dynein intermediate chain binding"/>
    <property type="evidence" value="ECO:0007669"/>
    <property type="project" value="InterPro"/>
</dbReference>
<protein>
    <submittedName>
        <fullName evidence="2">Dynein heavy chain 3, axonemal</fullName>
    </submittedName>
</protein>
<evidence type="ECO:0000259" key="1">
    <source>
        <dbReference type="Pfam" id="PF12777"/>
    </source>
</evidence>
<comment type="caution">
    <text evidence="2">The sequence shown here is derived from an EMBL/GenBank/DDBJ whole genome shotgun (WGS) entry which is preliminary data.</text>
</comment>
<dbReference type="GO" id="GO:0007018">
    <property type="term" value="P:microtubule-based movement"/>
    <property type="evidence" value="ECO:0007669"/>
    <property type="project" value="InterPro"/>
</dbReference>
<dbReference type="EMBL" id="BMAV01013106">
    <property type="protein sequence ID" value="GFY60335.1"/>
    <property type="molecule type" value="Genomic_DNA"/>
</dbReference>
<proteinExistence type="predicted"/>
<dbReference type="PANTHER" id="PTHR45703">
    <property type="entry name" value="DYNEIN HEAVY CHAIN"/>
    <property type="match status" value="1"/>
</dbReference>
<dbReference type="Pfam" id="PF12777">
    <property type="entry name" value="MT"/>
    <property type="match status" value="1"/>
</dbReference>
<reference evidence="2" key="1">
    <citation type="submission" date="2020-08" db="EMBL/GenBank/DDBJ databases">
        <title>Multicomponent nature underlies the extraordinary mechanical properties of spider dragline silk.</title>
        <authorList>
            <person name="Kono N."/>
            <person name="Nakamura H."/>
            <person name="Mori M."/>
            <person name="Yoshida Y."/>
            <person name="Ohtoshi R."/>
            <person name="Malay A.D."/>
            <person name="Moran D.A.P."/>
            <person name="Tomita M."/>
            <person name="Numata K."/>
            <person name="Arakawa K."/>
        </authorList>
    </citation>
    <scope>NUCLEOTIDE SEQUENCE</scope>
</reference>
<accession>A0A8X6XUR5</accession>